<dbReference type="AlphaFoldDB" id="A0A426DH16"/>
<dbReference type="Pfam" id="PF24703">
    <property type="entry name" value="DUF7666"/>
    <property type="match status" value="1"/>
</dbReference>
<feature type="domain" description="DUF7666" evidence="1">
    <location>
        <begin position="1"/>
        <end position="92"/>
    </location>
</feature>
<name>A0A426DH16_9FIRM</name>
<dbReference type="InterPro" id="IPR056083">
    <property type="entry name" value="DUF7666"/>
</dbReference>
<evidence type="ECO:0000313" key="3">
    <source>
        <dbReference type="Proteomes" id="UP000274920"/>
    </source>
</evidence>
<sequence length="176" mass="20418">MRAFKGFRKDLTCLGFQFREDKINRTEEANCVKNGFHCAENPLDCFHYYSDWRNSVYYEVDAGGDLDEDAVDSKISCTEMRLIRRLSLEQMLFEAAVYMVEHPKRQWNYGVKKETGTACNGYGVVRGKNPRAAGEKGDFLLILKEEQNSPEIEEIALINIDGKRWHPHKFYDAYGK</sequence>
<dbReference type="Proteomes" id="UP000274920">
    <property type="component" value="Unassembled WGS sequence"/>
</dbReference>
<keyword evidence="3" id="KW-1185">Reference proteome</keyword>
<comment type="caution">
    <text evidence="2">The sequence shown here is derived from an EMBL/GenBank/DDBJ whole genome shotgun (WGS) entry which is preliminary data.</text>
</comment>
<evidence type="ECO:0000259" key="1">
    <source>
        <dbReference type="Pfam" id="PF24703"/>
    </source>
</evidence>
<dbReference type="EMBL" id="RHJS01000002">
    <property type="protein sequence ID" value="RRK32054.1"/>
    <property type="molecule type" value="Genomic_DNA"/>
</dbReference>
<reference evidence="2" key="1">
    <citation type="submission" date="2018-10" db="EMBL/GenBank/DDBJ databases">
        <title>Schaedlerella arabinophila gen. nov. sp. nov., isolated from the mouse intestinal tract and comparative analysis with the genome of the closely related altered Schaedler flora strain ASF502.</title>
        <authorList>
            <person name="Miyake S."/>
            <person name="Soh M."/>
            <person name="Seedorf H."/>
        </authorList>
    </citation>
    <scope>NUCLEOTIDE SEQUENCE [LARGE SCALE GENOMIC DNA]</scope>
    <source>
        <strain evidence="2">DSM 106076</strain>
    </source>
</reference>
<evidence type="ECO:0000313" key="2">
    <source>
        <dbReference type="EMBL" id="RRK32054.1"/>
    </source>
</evidence>
<accession>A0A426DH16</accession>
<gene>
    <name evidence="2" type="ORF">EBB54_12245</name>
</gene>
<organism evidence="2 3">
    <name type="scientific">Schaedlerella arabinosiphila</name>
    <dbReference type="NCBI Taxonomy" id="2044587"/>
    <lineage>
        <taxon>Bacteria</taxon>
        <taxon>Bacillati</taxon>
        <taxon>Bacillota</taxon>
        <taxon>Clostridia</taxon>
        <taxon>Lachnospirales</taxon>
        <taxon>Lachnospiraceae</taxon>
        <taxon>Schaedlerella</taxon>
    </lineage>
</organism>
<protein>
    <recommendedName>
        <fullName evidence="1">DUF7666 domain-containing protein</fullName>
    </recommendedName>
</protein>
<proteinExistence type="predicted"/>